<reference evidence="1" key="1">
    <citation type="submission" date="2023-04" db="EMBL/GenBank/DDBJ databases">
        <title>Candida boidinii NBRC 10035.</title>
        <authorList>
            <person name="Ichikawa N."/>
            <person name="Sato H."/>
            <person name="Tonouchi N."/>
        </authorList>
    </citation>
    <scope>NUCLEOTIDE SEQUENCE</scope>
    <source>
        <strain evidence="1">NBRC 10035</strain>
    </source>
</reference>
<sequence>MTTVESLPSYAMDSTLKYKDVLIINRKNTLLVNPFDDKVLNFKDYPACKTNSDRLYLFNNYFQNKRRSIKDNLEYYGIKYSVNDEIINNAIERKDFLKLSEIFELQVRQGVKYQFESFEKEELEKADLAKYNEQKLTAAIKVANNSIGIKSYSVMPDTKSIVKVSYPKSIYNDKTALTLENIPPYIAISPDYGQMLPENHVKIPGSILKYSEFRLDNLDITRITCLSDDYDIFNFIIHTDERPEGYSLTEYDKHHETIKKTPELRETVVKVNKRKITAIKIMVSVIQTKKLVPVRGPYFVGMTIKFEDGEESKFMGKFTPDYETYYYNISKDRKLSTIRYTHGSSFIGIGFSSIIC</sequence>
<dbReference type="Proteomes" id="UP001165120">
    <property type="component" value="Unassembled WGS sequence"/>
</dbReference>
<proteinExistence type="predicted"/>
<keyword evidence="2" id="KW-1185">Reference proteome</keyword>
<evidence type="ECO:0000313" key="2">
    <source>
        <dbReference type="Proteomes" id="UP001165120"/>
    </source>
</evidence>
<protein>
    <submittedName>
        <fullName evidence="1">Unnamed protein product</fullName>
    </submittedName>
</protein>
<evidence type="ECO:0000313" key="1">
    <source>
        <dbReference type="EMBL" id="GME76422.1"/>
    </source>
</evidence>
<comment type="caution">
    <text evidence="1">The sequence shown here is derived from an EMBL/GenBank/DDBJ whole genome shotgun (WGS) entry which is preliminary data.</text>
</comment>
<accession>A0A9W6WJR8</accession>
<gene>
    <name evidence="1" type="ORF">Cboi02_000516900</name>
</gene>
<dbReference type="AlphaFoldDB" id="A0A9W6WJR8"/>
<name>A0A9W6WJR8_CANBO</name>
<dbReference type="EMBL" id="BSXN01002377">
    <property type="protein sequence ID" value="GME76422.1"/>
    <property type="molecule type" value="Genomic_DNA"/>
</dbReference>
<organism evidence="1 2">
    <name type="scientific">Candida boidinii</name>
    <name type="common">Yeast</name>
    <dbReference type="NCBI Taxonomy" id="5477"/>
    <lineage>
        <taxon>Eukaryota</taxon>
        <taxon>Fungi</taxon>
        <taxon>Dikarya</taxon>
        <taxon>Ascomycota</taxon>
        <taxon>Saccharomycotina</taxon>
        <taxon>Pichiomycetes</taxon>
        <taxon>Pichiales</taxon>
        <taxon>Pichiaceae</taxon>
        <taxon>Ogataea</taxon>
        <taxon>Ogataea/Candida clade</taxon>
    </lineage>
</organism>